<keyword evidence="11" id="KW-1185">Reference proteome</keyword>
<keyword evidence="3 7" id="KW-0813">Transport</keyword>
<feature type="transmembrane region" description="Helical" evidence="7">
    <location>
        <begin position="278"/>
        <end position="296"/>
    </location>
</feature>
<reference evidence="9" key="2">
    <citation type="submission" date="2019-06" db="EMBL/GenBank/DDBJ databases">
        <title>Genomics analysis of Aphanomyces spp. identifies a new class of oomycete effector associated with host adaptation.</title>
        <authorList>
            <person name="Gaulin E."/>
        </authorList>
    </citation>
    <scope>NUCLEOTIDE SEQUENCE</scope>
    <source>
        <strain evidence="9">CBS 578.67</strain>
    </source>
</reference>
<keyword evidence="4 7" id="KW-0812">Transmembrane</keyword>
<sequence>MFKQDIIVAALMVLWVTGASRRLPSRLGLFEKRPTAKSDVCGTVSISTCNLIGSNRTKWTNGLGAAHDHSEFTPAFSKRRHLIMDRAVIASVVVGLGCMSLCGLGTGCLFYPTQCPVSTSVVIPMGIVGLASLVPVVAIWLAAWRDHATAKASLDERSNLLPTTSSLAESARLPVYMYSSHFLSSWGDRMWQFAMPLLFMEIFVDTLLPSALFSLIVYIVGVLTVPIVGAWIDHTNRLRVMQISIVVENGCIVLSTISLGSILYVLDQDPTTSHWSGAMLALFGVTVVAGAIGQAYTDAQTLSIQQDWVVVVARDTGVPLGEWNASLRQINLLCSLVSPAAFGCIMEFAGSDPMTRAAIGASVVGVWNLLAAPLEYCMRVETYHLVPALQSQPTQAKKRPSINCRQYMASWLEYYQHPTFLVSVSFCALYMTVLTGSGLNLAYLQWRGVPQSILGTIAGLGALSGLLGTLLFPVLTRYLQSVPRVAVVSVWLFWLTLAPIWVACVWYGESSASDYIMMGMVLISRMWLWACDLAETQIMQEWVEPEHRGTLDQRHAKCHVQALLHCHAACGGVSQRPN</sequence>
<comment type="caution">
    <text evidence="7">Lacks conserved residue(s) required for the propagation of feature annotation.</text>
</comment>
<evidence type="ECO:0000313" key="9">
    <source>
        <dbReference type="EMBL" id="KAF0720822.1"/>
    </source>
</evidence>
<feature type="transmembrane region" description="Helical" evidence="7">
    <location>
        <begin position="452"/>
        <end position="475"/>
    </location>
</feature>
<dbReference type="PANTHER" id="PTHR11660:SF57">
    <property type="entry name" value="SOLUTE CARRIER FAMILY 40 MEMBER"/>
    <property type="match status" value="1"/>
</dbReference>
<keyword evidence="5 7" id="KW-1133">Transmembrane helix</keyword>
<dbReference type="OrthoDB" id="648861at2759"/>
<organism evidence="10 11">
    <name type="scientific">Aphanomyces stellatus</name>
    <dbReference type="NCBI Taxonomy" id="120398"/>
    <lineage>
        <taxon>Eukaryota</taxon>
        <taxon>Sar</taxon>
        <taxon>Stramenopiles</taxon>
        <taxon>Oomycota</taxon>
        <taxon>Saprolegniomycetes</taxon>
        <taxon>Saprolegniales</taxon>
        <taxon>Verrucalvaceae</taxon>
        <taxon>Aphanomyces</taxon>
    </lineage>
</organism>
<name>A0A485K5N1_9STRA</name>
<comment type="subcellular location">
    <subcellularLocation>
        <location evidence="1 7">Membrane</location>
        <topology evidence="1 7">Multi-pass membrane protein</topology>
    </subcellularLocation>
</comment>
<feature type="transmembrane region" description="Helical" evidence="7">
    <location>
        <begin position="245"/>
        <end position="266"/>
    </location>
</feature>
<comment type="similarity">
    <text evidence="2 7">Belongs to the ferroportin (FP) (TC 2.A.100) family. SLC40A subfamily.</text>
</comment>
<dbReference type="AlphaFoldDB" id="A0A485K5N1"/>
<feature type="chain" id="PRO_5033436546" description="Solute carrier family 40 member" evidence="8">
    <location>
        <begin position="22"/>
        <end position="578"/>
    </location>
</feature>
<feature type="transmembrane region" description="Helical" evidence="7">
    <location>
        <begin position="215"/>
        <end position="233"/>
    </location>
</feature>
<feature type="transmembrane region" description="Helical" evidence="7">
    <location>
        <begin position="420"/>
        <end position="446"/>
    </location>
</feature>
<dbReference type="EMBL" id="VJMH01000001">
    <property type="protein sequence ID" value="KAF0720822.1"/>
    <property type="molecule type" value="Genomic_DNA"/>
</dbReference>
<dbReference type="EMBL" id="CAADRA010000001">
    <property type="protein sequence ID" value="VFT77243.1"/>
    <property type="molecule type" value="Genomic_DNA"/>
</dbReference>
<dbReference type="GO" id="GO:0005381">
    <property type="term" value="F:iron ion transmembrane transporter activity"/>
    <property type="evidence" value="ECO:0007669"/>
    <property type="project" value="UniProtKB-UniRule"/>
</dbReference>
<evidence type="ECO:0000256" key="1">
    <source>
        <dbReference type="ARBA" id="ARBA00004141"/>
    </source>
</evidence>
<dbReference type="SUPFAM" id="SSF103473">
    <property type="entry name" value="MFS general substrate transporter"/>
    <property type="match status" value="2"/>
</dbReference>
<evidence type="ECO:0000256" key="2">
    <source>
        <dbReference type="ARBA" id="ARBA00006279"/>
    </source>
</evidence>
<evidence type="ECO:0000256" key="6">
    <source>
        <dbReference type="ARBA" id="ARBA00023136"/>
    </source>
</evidence>
<evidence type="ECO:0000256" key="5">
    <source>
        <dbReference type="ARBA" id="ARBA00022989"/>
    </source>
</evidence>
<feature type="transmembrane region" description="Helical" evidence="7">
    <location>
        <begin position="190"/>
        <end position="209"/>
    </location>
</feature>
<dbReference type="PANTHER" id="PTHR11660">
    <property type="entry name" value="SOLUTE CARRIER FAMILY 40 MEMBER"/>
    <property type="match status" value="1"/>
</dbReference>
<feature type="transmembrane region" description="Helical" evidence="7">
    <location>
        <begin position="487"/>
        <end position="508"/>
    </location>
</feature>
<dbReference type="Gene3D" id="1.20.1250.20">
    <property type="entry name" value="MFS general substrate transporter like domains"/>
    <property type="match status" value="1"/>
</dbReference>
<feature type="transmembrane region" description="Helical" evidence="7">
    <location>
        <begin position="118"/>
        <end position="143"/>
    </location>
</feature>
<evidence type="ECO:0000313" key="10">
    <source>
        <dbReference type="EMBL" id="VFT77243.1"/>
    </source>
</evidence>
<protein>
    <recommendedName>
        <fullName evidence="7">Solute carrier family 40 member</fullName>
    </recommendedName>
</protein>
<proteinExistence type="inferred from homology"/>
<evidence type="ECO:0000256" key="8">
    <source>
        <dbReference type="SAM" id="SignalP"/>
    </source>
</evidence>
<feature type="signal peptide" evidence="8">
    <location>
        <begin position="1"/>
        <end position="21"/>
    </location>
</feature>
<reference evidence="10 11" key="1">
    <citation type="submission" date="2019-03" db="EMBL/GenBank/DDBJ databases">
        <authorList>
            <person name="Gaulin E."/>
            <person name="Dumas B."/>
        </authorList>
    </citation>
    <scope>NUCLEOTIDE SEQUENCE [LARGE SCALE GENOMIC DNA]</scope>
    <source>
        <strain evidence="10">CBS 568.67</strain>
    </source>
</reference>
<evidence type="ECO:0000256" key="7">
    <source>
        <dbReference type="RuleBase" id="RU365065"/>
    </source>
</evidence>
<keyword evidence="6 7" id="KW-0472">Membrane</keyword>
<dbReference type="Proteomes" id="UP000332933">
    <property type="component" value="Unassembled WGS sequence"/>
</dbReference>
<dbReference type="Pfam" id="PF06963">
    <property type="entry name" value="FPN1"/>
    <property type="match status" value="1"/>
</dbReference>
<dbReference type="GO" id="GO:0016020">
    <property type="term" value="C:membrane"/>
    <property type="evidence" value="ECO:0007669"/>
    <property type="project" value="UniProtKB-SubCell"/>
</dbReference>
<dbReference type="InterPro" id="IPR036259">
    <property type="entry name" value="MFS_trans_sf"/>
</dbReference>
<feature type="transmembrane region" description="Helical" evidence="7">
    <location>
        <begin position="87"/>
        <end position="112"/>
    </location>
</feature>
<gene>
    <name evidence="10" type="primary">Aste57867_17</name>
    <name evidence="9" type="ORF">As57867_000017</name>
    <name evidence="10" type="ORF">ASTE57867_17</name>
</gene>
<accession>A0A485K5N1</accession>
<evidence type="ECO:0000256" key="4">
    <source>
        <dbReference type="ARBA" id="ARBA00022692"/>
    </source>
</evidence>
<evidence type="ECO:0000313" key="11">
    <source>
        <dbReference type="Proteomes" id="UP000332933"/>
    </source>
</evidence>
<keyword evidence="8" id="KW-0732">Signal</keyword>
<comment type="function">
    <text evidence="7">May be involved in iron transport and iron homeostasis.</text>
</comment>
<dbReference type="InterPro" id="IPR009716">
    <property type="entry name" value="Ferroportin-1"/>
</dbReference>
<evidence type="ECO:0000256" key="3">
    <source>
        <dbReference type="ARBA" id="ARBA00022448"/>
    </source>
</evidence>
<keyword evidence="7" id="KW-0406">Ion transport</keyword>